<dbReference type="Proteomes" id="UP001501444">
    <property type="component" value="Unassembled WGS sequence"/>
</dbReference>
<dbReference type="PANTHER" id="PTHR46553:SF3">
    <property type="entry name" value="ADENINE NUCLEOTIDE ALPHA HYDROLASES-LIKE SUPERFAMILY PROTEIN"/>
    <property type="match status" value="1"/>
</dbReference>
<comment type="similarity">
    <text evidence="1">Belongs to the universal stress protein A family.</text>
</comment>
<protein>
    <submittedName>
        <fullName evidence="3">Universal stress protein</fullName>
    </submittedName>
</protein>
<dbReference type="InterPro" id="IPR006016">
    <property type="entry name" value="UspA"/>
</dbReference>
<dbReference type="Gene3D" id="3.40.50.620">
    <property type="entry name" value="HUPs"/>
    <property type="match status" value="2"/>
</dbReference>
<dbReference type="EMBL" id="BAAARV010000065">
    <property type="protein sequence ID" value="GAA2366761.1"/>
    <property type="molecule type" value="Genomic_DNA"/>
</dbReference>
<proteinExistence type="inferred from homology"/>
<organism evidence="3 4">
    <name type="scientific">Dactylosporangium salmoneum</name>
    <dbReference type="NCBI Taxonomy" id="53361"/>
    <lineage>
        <taxon>Bacteria</taxon>
        <taxon>Bacillati</taxon>
        <taxon>Actinomycetota</taxon>
        <taxon>Actinomycetes</taxon>
        <taxon>Micromonosporales</taxon>
        <taxon>Micromonosporaceae</taxon>
        <taxon>Dactylosporangium</taxon>
    </lineage>
</organism>
<dbReference type="SUPFAM" id="SSF52402">
    <property type="entry name" value="Adenine nucleotide alpha hydrolases-like"/>
    <property type="match status" value="2"/>
</dbReference>
<evidence type="ECO:0000259" key="2">
    <source>
        <dbReference type="Pfam" id="PF00582"/>
    </source>
</evidence>
<accession>A0ABP5U3Z0</accession>
<feature type="domain" description="UspA" evidence="2">
    <location>
        <begin position="5"/>
        <end position="127"/>
    </location>
</feature>
<evidence type="ECO:0000313" key="3">
    <source>
        <dbReference type="EMBL" id="GAA2366761.1"/>
    </source>
</evidence>
<comment type="caution">
    <text evidence="3">The sequence shown here is derived from an EMBL/GenBank/DDBJ whole genome shotgun (WGS) entry which is preliminary data.</text>
</comment>
<keyword evidence="4" id="KW-1185">Reference proteome</keyword>
<feature type="domain" description="UspA" evidence="2">
    <location>
        <begin position="145"/>
        <end position="278"/>
    </location>
</feature>
<gene>
    <name evidence="3" type="ORF">GCM10010170_065780</name>
</gene>
<dbReference type="PRINTS" id="PR01438">
    <property type="entry name" value="UNVRSLSTRESS"/>
</dbReference>
<sequence>MAYRYGPVVVGVDGSAQSMGALRWAADEASRCTRMLHVVTVLPEGASAAGAGTAARAAVEAQRWRVGVATVAETRRGAPVDVLRELAGEARLVVVGGRGAGPDDGRPMGSVSEALGARADAPVLIVHEAQRWAGPDAALPHTAPVVTGFDDSDSARRALRLAFEEAARRGVRLVIVQAWPHPDLWRPGEGRCTDLSAQENAVHNALCEAAQPWHKEFPLVEVEVRSEPGEAVHALTMASQWAGLMVIGARCPADRVQPGHLSVARRVLWHAACPVLIAHGPARTPAWRVAPAAA</sequence>
<dbReference type="CDD" id="cd00293">
    <property type="entry name" value="USP-like"/>
    <property type="match status" value="1"/>
</dbReference>
<evidence type="ECO:0000256" key="1">
    <source>
        <dbReference type="ARBA" id="ARBA00008791"/>
    </source>
</evidence>
<dbReference type="PANTHER" id="PTHR46553">
    <property type="entry name" value="ADENINE NUCLEOTIDE ALPHA HYDROLASES-LIKE SUPERFAMILY PROTEIN"/>
    <property type="match status" value="1"/>
</dbReference>
<dbReference type="InterPro" id="IPR006015">
    <property type="entry name" value="Universal_stress_UspA"/>
</dbReference>
<dbReference type="Pfam" id="PF00582">
    <property type="entry name" value="Usp"/>
    <property type="match status" value="2"/>
</dbReference>
<dbReference type="RefSeq" id="WP_344616468.1">
    <property type="nucleotide sequence ID" value="NZ_BAAARV010000065.1"/>
</dbReference>
<name>A0ABP5U3Z0_9ACTN</name>
<dbReference type="InterPro" id="IPR014729">
    <property type="entry name" value="Rossmann-like_a/b/a_fold"/>
</dbReference>
<reference evidence="4" key="1">
    <citation type="journal article" date="2019" name="Int. J. Syst. Evol. Microbiol.">
        <title>The Global Catalogue of Microorganisms (GCM) 10K type strain sequencing project: providing services to taxonomists for standard genome sequencing and annotation.</title>
        <authorList>
            <consortium name="The Broad Institute Genomics Platform"/>
            <consortium name="The Broad Institute Genome Sequencing Center for Infectious Disease"/>
            <person name="Wu L."/>
            <person name="Ma J."/>
        </authorList>
    </citation>
    <scope>NUCLEOTIDE SEQUENCE [LARGE SCALE GENOMIC DNA]</scope>
    <source>
        <strain evidence="4">JCM 3272</strain>
    </source>
</reference>
<evidence type="ECO:0000313" key="4">
    <source>
        <dbReference type="Proteomes" id="UP001501444"/>
    </source>
</evidence>